<evidence type="ECO:0000256" key="1">
    <source>
        <dbReference type="SAM" id="MobiDB-lite"/>
    </source>
</evidence>
<dbReference type="EMBL" id="CACTIH010008109">
    <property type="protein sequence ID" value="CAA3019232.1"/>
    <property type="molecule type" value="Genomic_DNA"/>
</dbReference>
<evidence type="ECO:0000313" key="3">
    <source>
        <dbReference type="Proteomes" id="UP000594638"/>
    </source>
</evidence>
<name>A0A8S0URN3_OLEEU</name>
<sequence length="104" mass="11460">MTKRKPVKFEPESRPEPTAAQVNKTPSSTPAPKKPQYQFSKPPMISSSEEEDEYESDWFDPNVKPLASNPMVVSEKSTSRKISEPSATGPGISGDVNWVKTCSC</sequence>
<feature type="region of interest" description="Disordered" evidence="1">
    <location>
        <begin position="1"/>
        <end position="94"/>
    </location>
</feature>
<dbReference type="Proteomes" id="UP000594638">
    <property type="component" value="Unassembled WGS sequence"/>
</dbReference>
<accession>A0A8S0URN3</accession>
<organism evidence="2 3">
    <name type="scientific">Olea europaea subsp. europaea</name>
    <dbReference type="NCBI Taxonomy" id="158383"/>
    <lineage>
        <taxon>Eukaryota</taxon>
        <taxon>Viridiplantae</taxon>
        <taxon>Streptophyta</taxon>
        <taxon>Embryophyta</taxon>
        <taxon>Tracheophyta</taxon>
        <taxon>Spermatophyta</taxon>
        <taxon>Magnoliopsida</taxon>
        <taxon>eudicotyledons</taxon>
        <taxon>Gunneridae</taxon>
        <taxon>Pentapetalae</taxon>
        <taxon>asterids</taxon>
        <taxon>lamiids</taxon>
        <taxon>Lamiales</taxon>
        <taxon>Oleaceae</taxon>
        <taxon>Oleeae</taxon>
        <taxon>Olea</taxon>
    </lineage>
</organism>
<dbReference type="Gramene" id="OE9A077352T1">
    <property type="protein sequence ID" value="OE9A077352C1"/>
    <property type="gene ID" value="OE9A077352"/>
</dbReference>
<reference evidence="2 3" key="1">
    <citation type="submission" date="2019-12" db="EMBL/GenBank/DDBJ databases">
        <authorList>
            <person name="Alioto T."/>
            <person name="Alioto T."/>
            <person name="Gomez Garrido J."/>
        </authorList>
    </citation>
    <scope>NUCLEOTIDE SEQUENCE [LARGE SCALE GENOMIC DNA]</scope>
</reference>
<comment type="caution">
    <text evidence="2">The sequence shown here is derived from an EMBL/GenBank/DDBJ whole genome shotgun (WGS) entry which is preliminary data.</text>
</comment>
<evidence type="ECO:0000313" key="2">
    <source>
        <dbReference type="EMBL" id="CAA3019232.1"/>
    </source>
</evidence>
<dbReference type="AlphaFoldDB" id="A0A8S0URN3"/>
<gene>
    <name evidence="2" type="ORF">OLEA9_A077352</name>
</gene>
<keyword evidence="3" id="KW-1185">Reference proteome</keyword>
<feature type="compositionally biased region" description="Acidic residues" evidence="1">
    <location>
        <begin position="48"/>
        <end position="58"/>
    </location>
</feature>
<proteinExistence type="predicted"/>
<feature type="compositionally biased region" description="Low complexity" evidence="1">
    <location>
        <begin position="24"/>
        <end position="35"/>
    </location>
</feature>
<protein>
    <submittedName>
        <fullName evidence="2">Uncharacterized protein</fullName>
    </submittedName>
</protein>